<evidence type="ECO:0000313" key="2">
    <source>
        <dbReference type="Proteomes" id="UP000305921"/>
    </source>
</evidence>
<dbReference type="AlphaFoldDB" id="A0A5R9DTM1"/>
<name>A0A5R9DTM1_9ACTN</name>
<keyword evidence="2" id="KW-1185">Reference proteome</keyword>
<evidence type="ECO:0000313" key="1">
    <source>
        <dbReference type="EMBL" id="TLQ39466.1"/>
    </source>
</evidence>
<dbReference type="EMBL" id="VAWE01000002">
    <property type="protein sequence ID" value="TLQ39466.1"/>
    <property type="molecule type" value="Genomic_DNA"/>
</dbReference>
<protein>
    <submittedName>
        <fullName evidence="1">Uncharacterized protein</fullName>
    </submittedName>
</protein>
<dbReference type="RefSeq" id="WP_138058276.1">
    <property type="nucleotide sequence ID" value="NZ_VAWE01000002.1"/>
</dbReference>
<gene>
    <name evidence="1" type="ORF">FEF34_39575</name>
</gene>
<comment type="caution">
    <text evidence="1">The sequence shown here is derived from an EMBL/GenBank/DDBJ whole genome shotgun (WGS) entry which is preliminary data.</text>
</comment>
<organism evidence="1 2">
    <name type="scientific">Streptomyces marianii</name>
    <dbReference type="NCBI Taxonomy" id="1817406"/>
    <lineage>
        <taxon>Bacteria</taxon>
        <taxon>Bacillati</taxon>
        <taxon>Actinomycetota</taxon>
        <taxon>Actinomycetes</taxon>
        <taxon>Kitasatosporales</taxon>
        <taxon>Streptomycetaceae</taxon>
        <taxon>Streptomyces</taxon>
    </lineage>
</organism>
<proteinExistence type="predicted"/>
<accession>A0A5R9DTM1</accession>
<reference evidence="1 2" key="1">
    <citation type="submission" date="2019-05" db="EMBL/GenBank/DDBJ databases">
        <title>Streptomyces marianii sp. nov., a novel marine actinomycete from southern coast of India.</title>
        <authorList>
            <person name="Iniyan A.M."/>
            <person name="Wink J."/>
            <person name="Ramprasad E."/>
            <person name="Ramana C.V."/>
            <person name="Bunk B."/>
            <person name="Sproer C."/>
            <person name="Joseph F.-J.R.S."/>
            <person name="Vincent S.G.P."/>
        </authorList>
    </citation>
    <scope>NUCLEOTIDE SEQUENCE [LARGE SCALE GENOMIC DNA]</scope>
    <source>
        <strain evidence="1 2">ICN19</strain>
    </source>
</reference>
<dbReference type="Proteomes" id="UP000305921">
    <property type="component" value="Unassembled WGS sequence"/>
</dbReference>
<sequence>MTISSDVTAPSSAPAAHRAAFPCPACFPGVPADCIRKDSCAGRCMPVSGDSDTCRNCQEWLCVGCGKHPVDSVPDLCPMCCD</sequence>